<name>A0A423V463_STRGL</name>
<dbReference type="InterPro" id="IPR004176">
    <property type="entry name" value="Clp_R_N"/>
</dbReference>
<dbReference type="SUPFAM" id="SSF81923">
    <property type="entry name" value="Double Clp-N motif"/>
    <property type="match status" value="2"/>
</dbReference>
<evidence type="ECO:0000313" key="3">
    <source>
        <dbReference type="EMBL" id="ROV69228.1"/>
    </source>
</evidence>
<evidence type="ECO:0000259" key="2">
    <source>
        <dbReference type="PROSITE" id="PS51903"/>
    </source>
</evidence>
<evidence type="ECO:0000313" key="4">
    <source>
        <dbReference type="Proteomes" id="UP000285596"/>
    </source>
</evidence>
<dbReference type="EMBL" id="QWFA01000027">
    <property type="protein sequence ID" value="ROV69228.1"/>
    <property type="molecule type" value="Genomic_DNA"/>
</dbReference>
<dbReference type="AlphaFoldDB" id="A0A423V463"/>
<sequence>MFERFTRGARATVKGAVAQAERAGAGSVTEEHLLLALLEQEGGRAAFAVTALGLHDRRASLYAAFAEARRRGGLTRADTDALAGIGIDLGAIVSRVEGAHGEGALDADRRGRRWWWSGHRPFTPGAKAVLENSLRVALGRGDRFIGEEHLLLALTAKPGVVADVLAEHGATCTAVQRALYGSVADGDGGGDDAGQGHAQAG</sequence>
<reference evidence="3 4" key="1">
    <citation type="submission" date="2018-08" db="EMBL/GenBank/DDBJ databases">
        <title>Streptomyces globisporus 1912-4Crt, whole genome shotgun sequence.</title>
        <authorList>
            <person name="Matselyukh B."/>
        </authorList>
    </citation>
    <scope>NUCLEOTIDE SEQUENCE [LARGE SCALE GENOMIC DNA]</scope>
    <source>
        <strain evidence="3 4">1912-4Crt</strain>
    </source>
</reference>
<organism evidence="3 4">
    <name type="scientific">Streptomyces globisporus</name>
    <dbReference type="NCBI Taxonomy" id="1908"/>
    <lineage>
        <taxon>Bacteria</taxon>
        <taxon>Bacillati</taxon>
        <taxon>Actinomycetota</taxon>
        <taxon>Actinomycetes</taxon>
        <taxon>Kitasatosporales</taxon>
        <taxon>Streptomycetaceae</taxon>
        <taxon>Streptomyces</taxon>
    </lineage>
</organism>
<proteinExistence type="predicted"/>
<accession>A0A423V463</accession>
<dbReference type="PROSITE" id="PS51903">
    <property type="entry name" value="CLP_R"/>
    <property type="match status" value="1"/>
</dbReference>
<dbReference type="RefSeq" id="WP_118901051.1">
    <property type="nucleotide sequence ID" value="NZ_QWFA01000027.1"/>
</dbReference>
<comment type="caution">
    <text evidence="3">The sequence shown here is derived from an EMBL/GenBank/DDBJ whole genome shotgun (WGS) entry which is preliminary data.</text>
</comment>
<dbReference type="Pfam" id="PF02861">
    <property type="entry name" value="Clp_N"/>
    <property type="match status" value="2"/>
</dbReference>
<feature type="domain" description="Clp R" evidence="2">
    <location>
        <begin position="2"/>
        <end position="186"/>
    </location>
</feature>
<gene>
    <name evidence="3" type="ORF">D3105_07025</name>
</gene>
<protein>
    <submittedName>
        <fullName evidence="3">Peptidase</fullName>
    </submittedName>
</protein>
<keyword evidence="1" id="KW-0677">Repeat</keyword>
<dbReference type="Gene3D" id="1.10.1780.10">
    <property type="entry name" value="Clp, N-terminal domain"/>
    <property type="match status" value="1"/>
</dbReference>
<dbReference type="Proteomes" id="UP000285596">
    <property type="component" value="Unassembled WGS sequence"/>
</dbReference>
<evidence type="ECO:0000256" key="1">
    <source>
        <dbReference type="PROSITE-ProRule" id="PRU01251"/>
    </source>
</evidence>
<dbReference type="InterPro" id="IPR036628">
    <property type="entry name" value="Clp_N_dom_sf"/>
</dbReference>